<dbReference type="Proteomes" id="UP000248340">
    <property type="component" value="Unassembled WGS sequence"/>
</dbReference>
<sequence length="164" mass="18855">MMIQYFRTHMRPEEDIWGLMISRARSALLITLGLSDENEDQLEPIYKMLKLSTMHQHFFGFQQSWSVDTPDKPEDGKDTAVKCPVCEELFGVIGSVRRFSCSYDEDADDTGLGPELQWGSWLTYWQHQVQKGHVVCPRWGSSRMFSASSSKQDRSRSLLSTVVI</sequence>
<dbReference type="OrthoDB" id="1729737at2759"/>
<dbReference type="EMBL" id="KZ821681">
    <property type="protein sequence ID" value="PYH85191.1"/>
    <property type="molecule type" value="Genomic_DNA"/>
</dbReference>
<dbReference type="RefSeq" id="XP_025495391.1">
    <property type="nucleotide sequence ID" value="XM_025630600.1"/>
</dbReference>
<reference evidence="1 2" key="1">
    <citation type="submission" date="2016-12" db="EMBL/GenBank/DDBJ databases">
        <title>The genomes of Aspergillus section Nigri reveals drivers in fungal speciation.</title>
        <authorList>
            <consortium name="DOE Joint Genome Institute"/>
            <person name="Vesth T.C."/>
            <person name="Nybo J."/>
            <person name="Theobald S."/>
            <person name="Brandl J."/>
            <person name="Frisvad J.C."/>
            <person name="Nielsen K.F."/>
            <person name="Lyhne E.K."/>
            <person name="Kogle M.E."/>
            <person name="Kuo A."/>
            <person name="Riley R."/>
            <person name="Clum A."/>
            <person name="Nolan M."/>
            <person name="Lipzen A."/>
            <person name="Salamov A."/>
            <person name="Henrissat B."/>
            <person name="Wiebenga A."/>
            <person name="De Vries R.P."/>
            <person name="Grigoriev I.V."/>
            <person name="Mortensen U.H."/>
            <person name="Andersen M.R."/>
            <person name="Baker S.E."/>
        </authorList>
    </citation>
    <scope>NUCLEOTIDE SEQUENCE [LARGE SCALE GENOMIC DNA]</scope>
    <source>
        <strain evidence="1 2">CBS 121591</strain>
    </source>
</reference>
<organism evidence="1 2">
    <name type="scientific">Aspergillus uvarum CBS 121591</name>
    <dbReference type="NCBI Taxonomy" id="1448315"/>
    <lineage>
        <taxon>Eukaryota</taxon>
        <taxon>Fungi</taxon>
        <taxon>Dikarya</taxon>
        <taxon>Ascomycota</taxon>
        <taxon>Pezizomycotina</taxon>
        <taxon>Eurotiomycetes</taxon>
        <taxon>Eurotiomycetidae</taxon>
        <taxon>Eurotiales</taxon>
        <taxon>Aspergillaceae</taxon>
        <taxon>Aspergillus</taxon>
        <taxon>Aspergillus subgen. Circumdati</taxon>
    </lineage>
</organism>
<dbReference type="GeneID" id="37133341"/>
<dbReference type="AlphaFoldDB" id="A0A319CMD3"/>
<proteinExistence type="predicted"/>
<evidence type="ECO:0000313" key="2">
    <source>
        <dbReference type="Proteomes" id="UP000248340"/>
    </source>
</evidence>
<evidence type="ECO:0000313" key="1">
    <source>
        <dbReference type="EMBL" id="PYH85191.1"/>
    </source>
</evidence>
<gene>
    <name evidence="1" type="ORF">BO82DRAFT_200504</name>
</gene>
<dbReference type="STRING" id="1448315.A0A319CMD3"/>
<accession>A0A319CMD3</accession>
<name>A0A319CMD3_9EURO</name>
<protein>
    <submittedName>
        <fullName evidence="1">Uncharacterized protein</fullName>
    </submittedName>
</protein>
<dbReference type="VEuPathDB" id="FungiDB:BO82DRAFT_200504"/>
<keyword evidence="2" id="KW-1185">Reference proteome</keyword>